<evidence type="ECO:0000256" key="1">
    <source>
        <dbReference type="ARBA" id="ARBA00007430"/>
    </source>
</evidence>
<proteinExistence type="inferred from homology"/>
<dbReference type="Gene3D" id="3.40.50.720">
    <property type="entry name" value="NAD(P)-binding Rossmann-like Domain"/>
    <property type="match status" value="1"/>
</dbReference>
<dbReference type="InterPro" id="IPR003869">
    <property type="entry name" value="Polysac_CapD-like"/>
</dbReference>
<dbReference type="Proteomes" id="UP000219215">
    <property type="component" value="Chromosome DPRO"/>
</dbReference>
<name>A0A2C8FE80_9BACT</name>
<protein>
    <recommendedName>
        <fullName evidence="2">Polysaccharide biosynthesis protein CapD-like domain-containing protein</fullName>
    </recommendedName>
</protein>
<dbReference type="PANTHER" id="PTHR43318">
    <property type="entry name" value="UDP-N-ACETYLGLUCOSAMINE 4,6-DEHYDRATASE"/>
    <property type="match status" value="1"/>
</dbReference>
<evidence type="ECO:0000313" key="3">
    <source>
        <dbReference type="EMBL" id="SOB60772.1"/>
    </source>
</evidence>
<reference evidence="4" key="1">
    <citation type="submission" date="2017-09" db="EMBL/GenBank/DDBJ databases">
        <authorList>
            <person name="Regsiter A."/>
            <person name="William W."/>
        </authorList>
    </citation>
    <scope>NUCLEOTIDE SEQUENCE [LARGE SCALE GENOMIC DNA]</scope>
    <source>
        <strain evidence="4">500-1</strain>
    </source>
</reference>
<dbReference type="PANTHER" id="PTHR43318:SF2">
    <property type="entry name" value="UDP-N-ACETYLGLUCOSAMINE 4,6-DEHYDRATASE (INVERTING)"/>
    <property type="match status" value="1"/>
</dbReference>
<dbReference type="AlphaFoldDB" id="A0A2C8FE80"/>
<sequence length="342" mass="38239">MFKNTKILLTGGCGTVGRELIRQFSTEHSIDQLVVLDNNESALFSLKEKYRDRNDISFFLCDMRDADTLQSRFKGIDLVIHTAAYKHVILCEQSPNDAIQTNIIGVNNVIKAAIYNNVKKVVFTSSDKAVNPTSVMGASKLMGERLISAANIDSSQTVFASTRFGNVLGSHGSVIPLFHQQIKQGGPVTLTDERMTRFIMSIRQSVNLVINSIGLARGGEVFVTKMPTISVALLARVMIEALAPRYGYHPNDIKIVNIGSKPGEKLYEELMTSEETRRTIELEDYFVVKPAILSNFKKIDYTYSSMIAESVSNAYNSEYEKQLTYDELLHFLEENGLLDQID</sequence>
<dbReference type="EMBL" id="LT907975">
    <property type="protein sequence ID" value="SOB60772.1"/>
    <property type="molecule type" value="Genomic_DNA"/>
</dbReference>
<dbReference type="Pfam" id="PF02719">
    <property type="entry name" value="Polysacc_synt_2"/>
    <property type="match status" value="1"/>
</dbReference>
<dbReference type="KEGG" id="pprf:DPRO_3855"/>
<dbReference type="RefSeq" id="WP_232005649.1">
    <property type="nucleotide sequence ID" value="NZ_LT907975.1"/>
</dbReference>
<dbReference type="InterPro" id="IPR036291">
    <property type="entry name" value="NAD(P)-bd_dom_sf"/>
</dbReference>
<dbReference type="InterPro" id="IPR051203">
    <property type="entry name" value="Polysaccharide_Synthase-Rel"/>
</dbReference>
<accession>A0A2C8FE80</accession>
<organism evidence="3 4">
    <name type="scientific">Pseudodesulfovibrio profundus</name>
    <dbReference type="NCBI Taxonomy" id="57320"/>
    <lineage>
        <taxon>Bacteria</taxon>
        <taxon>Pseudomonadati</taxon>
        <taxon>Thermodesulfobacteriota</taxon>
        <taxon>Desulfovibrionia</taxon>
        <taxon>Desulfovibrionales</taxon>
        <taxon>Desulfovibrionaceae</taxon>
    </lineage>
</organism>
<evidence type="ECO:0000259" key="2">
    <source>
        <dbReference type="Pfam" id="PF02719"/>
    </source>
</evidence>
<feature type="domain" description="Polysaccharide biosynthesis protein CapD-like" evidence="2">
    <location>
        <begin position="7"/>
        <end position="289"/>
    </location>
</feature>
<dbReference type="CDD" id="cd05237">
    <property type="entry name" value="UDP_invert_4-6DH_SDR_e"/>
    <property type="match status" value="1"/>
</dbReference>
<evidence type="ECO:0000313" key="4">
    <source>
        <dbReference type="Proteomes" id="UP000219215"/>
    </source>
</evidence>
<gene>
    <name evidence="3" type="ORF">DPRO_3855</name>
</gene>
<comment type="similarity">
    <text evidence="1">Belongs to the polysaccharide synthase family.</text>
</comment>
<dbReference type="SUPFAM" id="SSF51735">
    <property type="entry name" value="NAD(P)-binding Rossmann-fold domains"/>
    <property type="match status" value="1"/>
</dbReference>
<keyword evidence="4" id="KW-1185">Reference proteome</keyword>